<dbReference type="NCBIfam" id="TIGR02532">
    <property type="entry name" value="IV_pilin_GFxxxE"/>
    <property type="match status" value="1"/>
</dbReference>
<dbReference type="Gene3D" id="3.30.700.10">
    <property type="entry name" value="Glycoprotein, Type 4 Pilin"/>
    <property type="match status" value="1"/>
</dbReference>
<dbReference type="SUPFAM" id="SSF54523">
    <property type="entry name" value="Pili subunits"/>
    <property type="match status" value="1"/>
</dbReference>
<accession>A0A402CSQ7</accession>
<dbReference type="Proteomes" id="UP000287394">
    <property type="component" value="Chromosome"/>
</dbReference>
<proteinExistence type="predicted"/>
<dbReference type="KEGG" id="ccot:CCAX7_30540"/>
<evidence type="ECO:0000313" key="2">
    <source>
        <dbReference type="Proteomes" id="UP000287394"/>
    </source>
</evidence>
<dbReference type="PROSITE" id="PS00409">
    <property type="entry name" value="PROKAR_NTER_METHYL"/>
    <property type="match status" value="1"/>
</dbReference>
<dbReference type="InterPro" id="IPR011453">
    <property type="entry name" value="DUF1559"/>
</dbReference>
<keyword evidence="2" id="KW-1185">Reference proteome</keyword>
<dbReference type="Pfam" id="PF07963">
    <property type="entry name" value="N_methyl"/>
    <property type="match status" value="1"/>
</dbReference>
<evidence type="ECO:0000313" key="1">
    <source>
        <dbReference type="EMBL" id="BDI31003.1"/>
    </source>
</evidence>
<name>A0A402CSQ7_9BACT</name>
<dbReference type="AlphaFoldDB" id="A0A402CSQ7"/>
<dbReference type="RefSeq" id="WP_218025533.1">
    <property type="nucleotide sequence ID" value="NZ_AP025739.1"/>
</dbReference>
<dbReference type="InterPro" id="IPR045584">
    <property type="entry name" value="Pilin-like"/>
</dbReference>
<dbReference type="Pfam" id="PF07596">
    <property type="entry name" value="SBP_bac_10"/>
    <property type="match status" value="1"/>
</dbReference>
<protein>
    <submittedName>
        <fullName evidence="1">Uncharacterized protein</fullName>
    </submittedName>
</protein>
<dbReference type="PANTHER" id="PTHR30093">
    <property type="entry name" value="GENERAL SECRETION PATHWAY PROTEIN G"/>
    <property type="match status" value="1"/>
</dbReference>
<gene>
    <name evidence="1" type="ORF">CCAX7_30540</name>
</gene>
<reference evidence="1 2" key="1">
    <citation type="journal article" date="2019" name="Int. J. Syst. Evol. Microbiol.">
        <title>Capsulimonas corticalis gen. nov., sp. nov., an aerobic capsulated bacterium, of a novel bacterial order, Capsulimonadales ord. nov., of the class Armatimonadia of the phylum Armatimonadetes.</title>
        <authorList>
            <person name="Li J."/>
            <person name="Kudo C."/>
            <person name="Tonouchi A."/>
        </authorList>
    </citation>
    <scope>NUCLEOTIDE SEQUENCE [LARGE SCALE GENOMIC DNA]</scope>
    <source>
        <strain evidence="1 2">AX-7</strain>
    </source>
</reference>
<dbReference type="EMBL" id="AP025739">
    <property type="protein sequence ID" value="BDI31003.1"/>
    <property type="molecule type" value="Genomic_DNA"/>
</dbReference>
<sequence>MSTHAIRSRSGFTLIELLVVIAIIAILAAILFPVFAKAREKARQISCLSNMKQIGLGVTQYNQDYDENFPTGPLAGSLGQGWAGTVYPYVKSTGVFHCPDDPTSQMTNPANSVVSYPVSYAGNLNFLRTDIPSSDNRVAGQSIAALVAPANTVLLCEVHGIYGPITDIGENGGLNGVASSVSNGNPGGGVYPFRGGNGQGGNLMTGCLGKRDCTNSVLIPPYGEGFAAKTGLHMDGSNYLMTDCHAKWYRGTSVSGGYVAAAEDCNEDGSPALPDCAANGGMAAGTGNSQFAVTFSTR</sequence>
<dbReference type="InterPro" id="IPR012902">
    <property type="entry name" value="N_methyl_site"/>
</dbReference>
<organism evidence="1 2">
    <name type="scientific">Capsulimonas corticalis</name>
    <dbReference type="NCBI Taxonomy" id="2219043"/>
    <lineage>
        <taxon>Bacteria</taxon>
        <taxon>Bacillati</taxon>
        <taxon>Armatimonadota</taxon>
        <taxon>Armatimonadia</taxon>
        <taxon>Capsulimonadales</taxon>
        <taxon>Capsulimonadaceae</taxon>
        <taxon>Capsulimonas</taxon>
    </lineage>
</organism>